<dbReference type="SUPFAM" id="SSF110069">
    <property type="entry name" value="ApaG-like"/>
    <property type="match status" value="1"/>
</dbReference>
<sequence length="338" mass="38609">MLSRFLRIRRLPSIVASFPRVKSNSSSPFSIVPIGQLQPTQQSPYEPGQLILHRFFGYRGVVLHSWKANLYEMTGFTPKIHPLDESSEETDSPFKTPVKREKPVYVYAVLFDVRDATLSGFSMIVGVPFLPYGEGRVENTYSATDMDYAFHEDLLPYTCTNELPLINSSFMEFMHFDPDAEPKVYPTDRLEQVLKKFGPLLEVQSVHQGTTDGIRVTAIPFFLGRRKWRFLILIEDTTHRGIKLCGVYWNFSTADGRPLNEFDAEFVETPLLPAQSPYFQFHGCFQVPTPNVRACGFFRLEDTDGIALAVDIPLLPFLDVGYYRELYQSETGSNDEIE</sequence>
<name>A0ABR4QGI7_9CEST</name>
<dbReference type="InterPro" id="IPR036767">
    <property type="entry name" value="ApaG_sf"/>
</dbReference>
<keyword evidence="3" id="KW-1185">Reference proteome</keyword>
<dbReference type="EMBL" id="JAKROA010000003">
    <property type="protein sequence ID" value="KAL5108550.1"/>
    <property type="molecule type" value="Genomic_DNA"/>
</dbReference>
<accession>A0ABR4QGI7</accession>
<evidence type="ECO:0000313" key="3">
    <source>
        <dbReference type="Proteomes" id="UP001651158"/>
    </source>
</evidence>
<evidence type="ECO:0000313" key="2">
    <source>
        <dbReference type="EMBL" id="KAL5108550.1"/>
    </source>
</evidence>
<proteinExistence type="predicted"/>
<dbReference type="Proteomes" id="UP001651158">
    <property type="component" value="Unassembled WGS sequence"/>
</dbReference>
<organism evidence="2 3">
    <name type="scientific">Taenia crassiceps</name>
    <dbReference type="NCBI Taxonomy" id="6207"/>
    <lineage>
        <taxon>Eukaryota</taxon>
        <taxon>Metazoa</taxon>
        <taxon>Spiralia</taxon>
        <taxon>Lophotrochozoa</taxon>
        <taxon>Platyhelminthes</taxon>
        <taxon>Cestoda</taxon>
        <taxon>Eucestoda</taxon>
        <taxon>Cyclophyllidea</taxon>
        <taxon>Taeniidae</taxon>
        <taxon>Taenia</taxon>
    </lineage>
</organism>
<dbReference type="Gene3D" id="2.60.40.1470">
    <property type="entry name" value="ApaG domain"/>
    <property type="match status" value="1"/>
</dbReference>
<protein>
    <submittedName>
        <fullName evidence="2">Polymerase delta-interacting protein 2</fullName>
    </submittedName>
</protein>
<dbReference type="SMART" id="SM00992">
    <property type="entry name" value="YccV-like"/>
    <property type="match status" value="1"/>
</dbReference>
<comment type="caution">
    <text evidence="2">The sequence shown here is derived from an EMBL/GenBank/DDBJ whole genome shotgun (WGS) entry which is preliminary data.</text>
</comment>
<feature type="domain" description="Hemimethylated DNA-binding" evidence="1">
    <location>
        <begin position="42"/>
        <end position="183"/>
    </location>
</feature>
<evidence type="ECO:0000259" key="1">
    <source>
        <dbReference type="SMART" id="SM00992"/>
    </source>
</evidence>
<dbReference type="PANTHER" id="PTHR14289">
    <property type="entry name" value="F-BOX ONLY PROTEIN 3"/>
    <property type="match status" value="1"/>
</dbReference>
<dbReference type="PANTHER" id="PTHR14289:SF16">
    <property type="entry name" value="POLYMERASE DELTA-INTERACTING PROTEIN 2"/>
    <property type="match status" value="1"/>
</dbReference>
<reference evidence="2 3" key="1">
    <citation type="journal article" date="2022" name="Front. Cell. Infect. Microbiol.">
        <title>The Genomes of Two Strains of Taenia crassiceps the Animal Model for the Study of Human Cysticercosis.</title>
        <authorList>
            <person name="Bobes R.J."/>
            <person name="Estrada K."/>
            <person name="Rios-Valencia D.G."/>
            <person name="Calderon-Gallegos A."/>
            <person name="de la Torre P."/>
            <person name="Carrero J.C."/>
            <person name="Sanchez-Flores A."/>
            <person name="Laclette J.P."/>
        </authorList>
    </citation>
    <scope>NUCLEOTIDE SEQUENCE [LARGE SCALE GENOMIC DNA]</scope>
    <source>
        <strain evidence="2">WFUcys</strain>
    </source>
</reference>
<dbReference type="InterPro" id="IPR011722">
    <property type="entry name" value="Hemimethylated_DNA-bd_dom"/>
</dbReference>
<gene>
    <name evidence="2" type="ORF">TcWFU_001939</name>
</gene>